<dbReference type="Proteomes" id="UP000000715">
    <property type="component" value="Unplaced"/>
</dbReference>
<feature type="repeat" description="ANK" evidence="2">
    <location>
        <begin position="146"/>
        <end position="178"/>
    </location>
</feature>
<evidence type="ECO:0000256" key="1">
    <source>
        <dbReference type="ARBA" id="ARBA00023054"/>
    </source>
</evidence>
<dbReference type="InterPro" id="IPR036770">
    <property type="entry name" value="Ankyrin_rpt-contain_sf"/>
</dbReference>
<keyword evidence="7" id="KW-1185">Reference proteome</keyword>
<gene>
    <name evidence="8" type="primary">LOC106003353</name>
</gene>
<evidence type="ECO:0000256" key="4">
    <source>
        <dbReference type="SAM" id="MobiDB-lite"/>
    </source>
</evidence>
<feature type="domain" description="DUF3496" evidence="5">
    <location>
        <begin position="540"/>
        <end position="599"/>
    </location>
</feature>
<dbReference type="PANTHER" id="PTHR24147">
    <property type="entry name" value="ANKYRIN REPEAT DOMAIN 36-RELATED"/>
    <property type="match status" value="1"/>
</dbReference>
<feature type="repeat" description="ANK" evidence="2">
    <location>
        <begin position="212"/>
        <end position="244"/>
    </location>
</feature>
<protein>
    <submittedName>
        <fullName evidence="8">Ankyrin repeat domain-containing protein 26-like</fullName>
    </submittedName>
</protein>
<organism evidence="7 8">
    <name type="scientific">Mustela putorius furo</name>
    <name type="common">European domestic ferret</name>
    <name type="synonym">Mustela furo</name>
    <dbReference type="NCBI Taxonomy" id="9669"/>
    <lineage>
        <taxon>Eukaryota</taxon>
        <taxon>Metazoa</taxon>
        <taxon>Chordata</taxon>
        <taxon>Craniata</taxon>
        <taxon>Vertebrata</taxon>
        <taxon>Euteleostomi</taxon>
        <taxon>Mammalia</taxon>
        <taxon>Eutheria</taxon>
        <taxon>Laurasiatheria</taxon>
        <taxon>Carnivora</taxon>
        <taxon>Caniformia</taxon>
        <taxon>Musteloidea</taxon>
        <taxon>Mustelidae</taxon>
        <taxon>Mustelinae</taxon>
        <taxon>Mustela</taxon>
    </lineage>
</organism>
<dbReference type="Pfam" id="PF14915">
    <property type="entry name" value="CCDC144C"/>
    <property type="match status" value="1"/>
</dbReference>
<dbReference type="OrthoDB" id="6089782at2759"/>
<dbReference type="SMART" id="SM00248">
    <property type="entry name" value="ANK"/>
    <property type="match status" value="5"/>
</dbReference>
<dbReference type="Pfam" id="PF12796">
    <property type="entry name" value="Ank_2"/>
    <property type="match status" value="2"/>
</dbReference>
<feature type="compositionally biased region" description="Polar residues" evidence="4">
    <location>
        <begin position="275"/>
        <end position="286"/>
    </location>
</feature>
<evidence type="ECO:0000313" key="7">
    <source>
        <dbReference type="Proteomes" id="UP000000715"/>
    </source>
</evidence>
<evidence type="ECO:0000259" key="6">
    <source>
        <dbReference type="Pfam" id="PF14915"/>
    </source>
</evidence>
<dbReference type="InterPro" id="IPR021885">
    <property type="entry name" value="DUF3496"/>
</dbReference>
<dbReference type="SUPFAM" id="SSF48403">
    <property type="entry name" value="Ankyrin repeat"/>
    <property type="match status" value="1"/>
</dbReference>
<feature type="repeat" description="ANK" evidence="2">
    <location>
        <begin position="179"/>
        <end position="211"/>
    </location>
</feature>
<accession>A0A8U0SDN7</accession>
<dbReference type="RefSeq" id="XP_044940970.1">
    <property type="nucleotide sequence ID" value="XM_045085035.1"/>
</dbReference>
<sequence length="620" mass="70273">MKKFFGFRTAKVRSTPTLDMELMNDLRASVHKEEVTETQPRYNIRVKELKKIHKVAVMDNIFKMQRLLLRGKNVNKRDKRKRTPLHLACTIGHADMVDFLVERKCKLDLYDGDCRTPLMKAVQYQEEACVAILLEHGANPHLTDKFGNTALHYAVAGENTSIVEKLILFHANLEARNKVEFTPFLLAVIENNHEMVELLIRKKADVHVVDKFKRTALMLAAPSTSPDVVRLLLQQGVNTSSRDERGWTAGDYALFSGFDGNHQTIAKHTEERLKNFSQNNNPVANKTSEEDSLSSISVKPGDDNASWPTSDDEDLSFNMKNTPKPNLRKLMNASQLFKKLEIELGLLSPGDKTLSEHDNSENKCDDTVGVFFFKPSGDICDSSPPALPSPDSILKPPFTSLGLGLTKEGEERPAIGTKDDGITESVPQAQTFNDCLTSADRADKNDRHATLSALGFAEQNEESPWDSEVAVRQLQEELANTLKKLSMSEASLEVTSRCRMNLEDEVKDLKEKLTQSRSQTQVAFQESIAQLRENNNASVRSQMELRIKELEFELSKMKNSQDVTKAELDRYKHFYLEVTHRMSLTNELNKRSRSWKKIKLEQQKKLLVNLNQAHLVRPPL</sequence>
<feature type="domain" description="CCDC144C-like coiled-coil" evidence="6">
    <location>
        <begin position="460"/>
        <end position="519"/>
    </location>
</feature>
<dbReference type="InterPro" id="IPR039497">
    <property type="entry name" value="CC144C-like_CC_dom"/>
</dbReference>
<dbReference type="Pfam" id="PF00023">
    <property type="entry name" value="Ank"/>
    <property type="match status" value="1"/>
</dbReference>
<evidence type="ECO:0000259" key="5">
    <source>
        <dbReference type="Pfam" id="PF12001"/>
    </source>
</evidence>
<feature type="repeat" description="ANK" evidence="2">
    <location>
        <begin position="80"/>
        <end position="112"/>
    </location>
</feature>
<name>A0A8U0SDN7_MUSPF</name>
<evidence type="ECO:0000256" key="3">
    <source>
        <dbReference type="SAM" id="Coils"/>
    </source>
</evidence>
<dbReference type="InterPro" id="IPR050657">
    <property type="entry name" value="Ankyrin_repeat_domain"/>
</dbReference>
<dbReference type="Gene3D" id="1.25.40.20">
    <property type="entry name" value="Ankyrin repeat-containing domain"/>
    <property type="match status" value="2"/>
</dbReference>
<proteinExistence type="predicted"/>
<feature type="repeat" description="ANK" evidence="2">
    <location>
        <begin position="113"/>
        <end position="145"/>
    </location>
</feature>
<keyword evidence="2" id="KW-0040">ANK repeat</keyword>
<feature type="coiled-coil region" evidence="3">
    <location>
        <begin position="471"/>
        <end position="560"/>
    </location>
</feature>
<dbReference type="InterPro" id="IPR002110">
    <property type="entry name" value="Ankyrin_rpt"/>
</dbReference>
<evidence type="ECO:0000313" key="8">
    <source>
        <dbReference type="RefSeq" id="XP_044940970.1"/>
    </source>
</evidence>
<feature type="region of interest" description="Disordered" evidence="4">
    <location>
        <begin position="275"/>
        <end position="318"/>
    </location>
</feature>
<dbReference type="AlphaFoldDB" id="A0A8U0SDN7"/>
<dbReference type="PANTHER" id="PTHR24147:SF53">
    <property type="entry name" value="ANKYRIN REPEAT DOMAIN 26"/>
    <property type="match status" value="1"/>
</dbReference>
<evidence type="ECO:0000256" key="2">
    <source>
        <dbReference type="PROSITE-ProRule" id="PRU00023"/>
    </source>
</evidence>
<dbReference type="GeneID" id="106003353"/>
<keyword evidence="1 3" id="KW-0175">Coiled coil</keyword>
<dbReference type="Pfam" id="PF12001">
    <property type="entry name" value="DUF3496"/>
    <property type="match status" value="1"/>
</dbReference>
<dbReference type="PROSITE" id="PS50088">
    <property type="entry name" value="ANK_REPEAT"/>
    <property type="match status" value="5"/>
</dbReference>
<reference evidence="8" key="1">
    <citation type="submission" date="2025-08" db="UniProtKB">
        <authorList>
            <consortium name="RefSeq"/>
        </authorList>
    </citation>
    <scope>IDENTIFICATION</scope>
    <source>
        <tissue evidence="8">Brain</tissue>
    </source>
</reference>
<dbReference type="PROSITE" id="PS50297">
    <property type="entry name" value="ANK_REP_REGION"/>
    <property type="match status" value="4"/>
</dbReference>